<sequence length="63" mass="6284">MGDDQCAVGRDVDVGPHAAGTGVLRCAGREKGVIPADVPGHERAAPVCEHEGGAEMTSLTASA</sequence>
<dbReference type="AlphaFoldDB" id="H5UVI3"/>
<proteinExistence type="predicted"/>
<accession>H5UVI3</accession>
<protein>
    <submittedName>
        <fullName evidence="1">Uncharacterized protein</fullName>
    </submittedName>
</protein>
<organism evidence="1 2">
    <name type="scientific">Mobilicoccus pelagius NBRC 104925</name>
    <dbReference type="NCBI Taxonomy" id="1089455"/>
    <lineage>
        <taxon>Bacteria</taxon>
        <taxon>Bacillati</taxon>
        <taxon>Actinomycetota</taxon>
        <taxon>Actinomycetes</taxon>
        <taxon>Micrococcales</taxon>
        <taxon>Dermatophilaceae</taxon>
        <taxon>Mobilicoccus</taxon>
    </lineage>
</organism>
<dbReference type="EMBL" id="BAFE01000093">
    <property type="protein sequence ID" value="GAB49741.1"/>
    <property type="molecule type" value="Genomic_DNA"/>
</dbReference>
<evidence type="ECO:0000313" key="1">
    <source>
        <dbReference type="EMBL" id="GAB49741.1"/>
    </source>
</evidence>
<reference evidence="1 2" key="1">
    <citation type="submission" date="2012-02" db="EMBL/GenBank/DDBJ databases">
        <title>Whole genome shotgun sequence of Mobilicoccus pelagius NBRC 104925.</title>
        <authorList>
            <person name="Yoshida Y."/>
            <person name="Hosoyama A."/>
            <person name="Tsuchikane K."/>
            <person name="Katsumata H."/>
            <person name="Yamazaki S."/>
            <person name="Fujita N."/>
        </authorList>
    </citation>
    <scope>NUCLEOTIDE SEQUENCE [LARGE SCALE GENOMIC DNA]</scope>
    <source>
        <strain evidence="1 2">NBRC 104925</strain>
    </source>
</reference>
<dbReference type="Proteomes" id="UP000004367">
    <property type="component" value="Unassembled WGS sequence"/>
</dbReference>
<comment type="caution">
    <text evidence="1">The sequence shown here is derived from an EMBL/GenBank/DDBJ whole genome shotgun (WGS) entry which is preliminary data.</text>
</comment>
<evidence type="ECO:0000313" key="2">
    <source>
        <dbReference type="Proteomes" id="UP000004367"/>
    </source>
</evidence>
<keyword evidence="2" id="KW-1185">Reference proteome</keyword>
<gene>
    <name evidence="1" type="ORF">MOPEL_134_00250</name>
</gene>
<name>H5UVI3_9MICO</name>